<dbReference type="InterPro" id="IPR020084">
    <property type="entry name" value="NUDIX_hydrolase_CS"/>
</dbReference>
<protein>
    <submittedName>
        <fullName evidence="6">8-oxo-dGTP pyrophosphatase MutT (NUDIX family)</fullName>
    </submittedName>
</protein>
<dbReference type="InterPro" id="IPR015797">
    <property type="entry name" value="NUDIX_hydrolase-like_dom_sf"/>
</dbReference>
<dbReference type="Proteomes" id="UP000546642">
    <property type="component" value="Unassembled WGS sequence"/>
</dbReference>
<evidence type="ECO:0000256" key="1">
    <source>
        <dbReference type="ARBA" id="ARBA00001946"/>
    </source>
</evidence>
<comment type="caution">
    <text evidence="6">The sequence shown here is derived from an EMBL/GenBank/DDBJ whole genome shotgun (WGS) entry which is preliminary data.</text>
</comment>
<dbReference type="PRINTS" id="PR00502">
    <property type="entry name" value="NUDIXFAMILY"/>
</dbReference>
<dbReference type="GO" id="GO:0016787">
    <property type="term" value="F:hydrolase activity"/>
    <property type="evidence" value="ECO:0007669"/>
    <property type="project" value="UniProtKB-KW"/>
</dbReference>
<feature type="domain" description="Nudix hydrolase" evidence="5">
    <location>
        <begin position="17"/>
        <end position="147"/>
    </location>
</feature>
<dbReference type="SUPFAM" id="SSF55811">
    <property type="entry name" value="Nudix"/>
    <property type="match status" value="1"/>
</dbReference>
<dbReference type="PROSITE" id="PS00893">
    <property type="entry name" value="NUDIX_BOX"/>
    <property type="match status" value="1"/>
</dbReference>
<organism evidence="6 7">
    <name type="scientific">Nocardiopsis mwathae</name>
    <dbReference type="NCBI Taxonomy" id="1472723"/>
    <lineage>
        <taxon>Bacteria</taxon>
        <taxon>Bacillati</taxon>
        <taxon>Actinomycetota</taxon>
        <taxon>Actinomycetes</taxon>
        <taxon>Streptosporangiales</taxon>
        <taxon>Nocardiopsidaceae</taxon>
        <taxon>Nocardiopsis</taxon>
    </lineage>
</organism>
<dbReference type="PROSITE" id="PS51462">
    <property type="entry name" value="NUDIX"/>
    <property type="match status" value="1"/>
</dbReference>
<reference evidence="6 7" key="1">
    <citation type="submission" date="2020-08" db="EMBL/GenBank/DDBJ databases">
        <title>Sequencing the genomes of 1000 actinobacteria strains.</title>
        <authorList>
            <person name="Klenk H.-P."/>
        </authorList>
    </citation>
    <scope>NUCLEOTIDE SEQUENCE [LARGE SCALE GENOMIC DNA]</scope>
    <source>
        <strain evidence="6 7">DSM 46659</strain>
    </source>
</reference>
<evidence type="ECO:0000256" key="3">
    <source>
        <dbReference type="ARBA" id="ARBA00022801"/>
    </source>
</evidence>
<dbReference type="PANTHER" id="PTHR43046">
    <property type="entry name" value="GDP-MANNOSE MANNOSYL HYDROLASE"/>
    <property type="match status" value="1"/>
</dbReference>
<evidence type="ECO:0000259" key="5">
    <source>
        <dbReference type="PROSITE" id="PS51462"/>
    </source>
</evidence>
<sequence length="155" mass="17080">MARTEFFDDPDAPTPNSVVIAASAAVFDGDGRLLMQRRTDNGLWALPGGAMEQTESLPAAAVREVKEETGIDVEIVGLVGTYTDPRHIIAYDDGEVRRQFNICFRARPIGGTLRVSAESTEVHWISPDNMASLTMHRTQRLRISHALEVGRIYLG</sequence>
<evidence type="ECO:0000256" key="4">
    <source>
        <dbReference type="RuleBase" id="RU003476"/>
    </source>
</evidence>
<dbReference type="PANTHER" id="PTHR43046:SF16">
    <property type="entry name" value="ADP-RIBOSE PYROPHOSPHATASE YJHB-RELATED"/>
    <property type="match status" value="1"/>
</dbReference>
<evidence type="ECO:0000313" key="7">
    <source>
        <dbReference type="Proteomes" id="UP000546642"/>
    </source>
</evidence>
<accession>A0A7X0D645</accession>
<dbReference type="Pfam" id="PF00293">
    <property type="entry name" value="NUDIX"/>
    <property type="match status" value="1"/>
</dbReference>
<evidence type="ECO:0000256" key="2">
    <source>
        <dbReference type="ARBA" id="ARBA00005582"/>
    </source>
</evidence>
<keyword evidence="7" id="KW-1185">Reference proteome</keyword>
<evidence type="ECO:0000313" key="6">
    <source>
        <dbReference type="EMBL" id="MBB6171739.1"/>
    </source>
</evidence>
<name>A0A7X0D645_9ACTN</name>
<dbReference type="EMBL" id="JACHDS010000001">
    <property type="protein sequence ID" value="MBB6171739.1"/>
    <property type="molecule type" value="Genomic_DNA"/>
</dbReference>
<dbReference type="AlphaFoldDB" id="A0A7X0D645"/>
<keyword evidence="3 4" id="KW-0378">Hydrolase</keyword>
<dbReference type="Gene3D" id="3.90.79.10">
    <property type="entry name" value="Nucleoside Triphosphate Pyrophosphohydrolase"/>
    <property type="match status" value="1"/>
</dbReference>
<comment type="similarity">
    <text evidence="2 4">Belongs to the Nudix hydrolase family.</text>
</comment>
<dbReference type="RefSeq" id="WP_184074962.1">
    <property type="nucleotide sequence ID" value="NZ_JACHDS010000001.1"/>
</dbReference>
<gene>
    <name evidence="6" type="ORF">HNR23_001799</name>
</gene>
<comment type="cofactor">
    <cofactor evidence="1">
        <name>Mg(2+)</name>
        <dbReference type="ChEBI" id="CHEBI:18420"/>
    </cofactor>
</comment>
<dbReference type="InterPro" id="IPR020476">
    <property type="entry name" value="Nudix_hydrolase"/>
</dbReference>
<proteinExistence type="inferred from homology"/>
<dbReference type="InterPro" id="IPR000086">
    <property type="entry name" value="NUDIX_hydrolase_dom"/>
</dbReference>